<accession>A0A319DVD9</accession>
<dbReference type="VEuPathDB" id="FungiDB:BO71DRAFT_432262"/>
<organism evidence="1 2">
    <name type="scientific">Aspergillus ellipticus CBS 707.79</name>
    <dbReference type="NCBI Taxonomy" id="1448320"/>
    <lineage>
        <taxon>Eukaryota</taxon>
        <taxon>Fungi</taxon>
        <taxon>Dikarya</taxon>
        <taxon>Ascomycota</taxon>
        <taxon>Pezizomycotina</taxon>
        <taxon>Eurotiomycetes</taxon>
        <taxon>Eurotiomycetidae</taxon>
        <taxon>Eurotiales</taxon>
        <taxon>Aspergillaceae</taxon>
        <taxon>Aspergillus</taxon>
        <taxon>Aspergillus subgen. Circumdati</taxon>
    </lineage>
</organism>
<protein>
    <submittedName>
        <fullName evidence="1">Uncharacterized protein</fullName>
    </submittedName>
</protein>
<sequence length="351" mass="39600">MNQHGQASIARLITVAFHNHYAFTSIGSFWASVIVRKMIYGYPLQQRTAFGYRPAALVSTSFSWRGHSLTRAVLYFREFLDWTSDAQASVRDAIERIAKDLIWNFLLPVRMASAFPWLGVCEEMSATEARLRQMCLVRDQHRCVVCRRFDSDEAARRYARDGAWYSDDEGKFLAWEPLDHFGTLSLGASPGGRSQSSDLKTNVLDILYLLRLHVHHLIESPANALSLHFHLIFLPTQQPDTYGVHCPDEAPPLVDGGPFPFACTLPASHDQAVPPLSPFLLRYHAMVAQLLGISDAWGHVDRLAAGFEWARTAEEGTANLDYLLTLRLEGWVDSLRVLPREMRTPYPTPCG</sequence>
<dbReference type="AlphaFoldDB" id="A0A319DVD9"/>
<evidence type="ECO:0000313" key="2">
    <source>
        <dbReference type="Proteomes" id="UP000247810"/>
    </source>
</evidence>
<keyword evidence="2" id="KW-1185">Reference proteome</keyword>
<proteinExistence type="predicted"/>
<reference evidence="1 2" key="1">
    <citation type="submission" date="2018-02" db="EMBL/GenBank/DDBJ databases">
        <title>The genomes of Aspergillus section Nigri reveals drivers in fungal speciation.</title>
        <authorList>
            <consortium name="DOE Joint Genome Institute"/>
            <person name="Vesth T.C."/>
            <person name="Nybo J."/>
            <person name="Theobald S."/>
            <person name="Brandl J."/>
            <person name="Frisvad J.C."/>
            <person name="Nielsen K.F."/>
            <person name="Lyhne E.K."/>
            <person name="Kogle M.E."/>
            <person name="Kuo A."/>
            <person name="Riley R."/>
            <person name="Clum A."/>
            <person name="Nolan M."/>
            <person name="Lipzen A."/>
            <person name="Salamov A."/>
            <person name="Henrissat B."/>
            <person name="Wiebenga A."/>
            <person name="De vries R.P."/>
            <person name="Grigoriev I.V."/>
            <person name="Mortensen U.H."/>
            <person name="Andersen M.R."/>
            <person name="Baker S.E."/>
        </authorList>
    </citation>
    <scope>NUCLEOTIDE SEQUENCE [LARGE SCALE GENOMIC DNA]</scope>
    <source>
        <strain evidence="1 2">CBS 707.79</strain>
    </source>
</reference>
<evidence type="ECO:0000313" key="1">
    <source>
        <dbReference type="EMBL" id="PYH92098.1"/>
    </source>
</evidence>
<dbReference type="STRING" id="1448320.A0A319DVD9"/>
<dbReference type="OrthoDB" id="2104739at2759"/>
<name>A0A319DVD9_9EURO</name>
<gene>
    <name evidence="1" type="ORF">BO71DRAFT_432262</name>
</gene>
<dbReference type="Proteomes" id="UP000247810">
    <property type="component" value="Unassembled WGS sequence"/>
</dbReference>
<dbReference type="EMBL" id="KZ825926">
    <property type="protein sequence ID" value="PYH92098.1"/>
    <property type="molecule type" value="Genomic_DNA"/>
</dbReference>